<dbReference type="InterPro" id="IPR004013">
    <property type="entry name" value="PHP_dom"/>
</dbReference>
<dbReference type="Gene3D" id="3.20.20.140">
    <property type="entry name" value="Metal-dependent hydrolases"/>
    <property type="match status" value="1"/>
</dbReference>
<name>A0A3M0A8L0_9GAMM</name>
<dbReference type="RefSeq" id="WP_121876342.1">
    <property type="nucleotide sequence ID" value="NZ_REFJ01000002.1"/>
</dbReference>
<feature type="domain" description="Polymerase/histidinol phosphatase N-terminal" evidence="1">
    <location>
        <begin position="8"/>
        <end position="72"/>
    </location>
</feature>
<evidence type="ECO:0000313" key="2">
    <source>
        <dbReference type="EMBL" id="RMA81190.1"/>
    </source>
</evidence>
<dbReference type="SMART" id="SM00481">
    <property type="entry name" value="POLIIIAc"/>
    <property type="match status" value="1"/>
</dbReference>
<accession>A0A3M0A8L0</accession>
<dbReference type="InterPro" id="IPR052018">
    <property type="entry name" value="PHP_domain"/>
</dbReference>
<evidence type="ECO:0000313" key="3">
    <source>
        <dbReference type="Proteomes" id="UP000267187"/>
    </source>
</evidence>
<reference evidence="2 3" key="1">
    <citation type="submission" date="2018-10" db="EMBL/GenBank/DDBJ databases">
        <title>Genomic Encyclopedia of Type Strains, Phase IV (KMG-IV): sequencing the most valuable type-strain genomes for metagenomic binning, comparative biology and taxonomic classification.</title>
        <authorList>
            <person name="Goeker M."/>
        </authorList>
    </citation>
    <scope>NUCLEOTIDE SEQUENCE [LARGE SCALE GENOMIC DNA]</scope>
    <source>
        <strain evidence="2 3">DSM 25080</strain>
    </source>
</reference>
<sequence length="286" mass="30510">MKHAINTWDFHFHSNLSDGAHSPEELADFCVAAGLTAAALTDHDTTAGISRFRAAAADRFRVISGIEFSSRWQRQNIHVVGLGFDVNHAAIIEMIELQTQLRNERNSKIAKRLAKLVAGEPDILALAQAHSGEGQLCRPHFAQVMVDLGLANDTGRVFDRWLGNGKPAAASIEWPDISAVVAAIASAGGLAVIAHPMHYKMTRSKLESLMADFAEYGGHAVEVATPDLQLNGVQSLIDRAAKYGLIASGGSDFHNSSWGGRGVGKFPQLPENTASVVSALVAGEAL</sequence>
<dbReference type="OrthoDB" id="9804333at2"/>
<dbReference type="GO" id="GO:0035312">
    <property type="term" value="F:5'-3' DNA exonuclease activity"/>
    <property type="evidence" value="ECO:0007669"/>
    <property type="project" value="TreeGrafter"/>
</dbReference>
<keyword evidence="3" id="KW-1185">Reference proteome</keyword>
<dbReference type="InterPro" id="IPR003141">
    <property type="entry name" value="Pol/His_phosphatase_N"/>
</dbReference>
<dbReference type="InterPro" id="IPR016195">
    <property type="entry name" value="Pol/histidinol_Pase-like"/>
</dbReference>
<dbReference type="GO" id="GO:0004534">
    <property type="term" value="F:5'-3' RNA exonuclease activity"/>
    <property type="evidence" value="ECO:0007669"/>
    <property type="project" value="TreeGrafter"/>
</dbReference>
<proteinExistence type="predicted"/>
<dbReference type="PANTHER" id="PTHR42924">
    <property type="entry name" value="EXONUCLEASE"/>
    <property type="match status" value="1"/>
</dbReference>
<comment type="caution">
    <text evidence="2">The sequence shown here is derived from an EMBL/GenBank/DDBJ whole genome shotgun (WGS) entry which is preliminary data.</text>
</comment>
<dbReference type="AlphaFoldDB" id="A0A3M0A8L0"/>
<dbReference type="EMBL" id="REFJ01000002">
    <property type="protein sequence ID" value="RMA81190.1"/>
    <property type="molecule type" value="Genomic_DNA"/>
</dbReference>
<dbReference type="Pfam" id="PF02811">
    <property type="entry name" value="PHP"/>
    <property type="match status" value="1"/>
</dbReference>
<gene>
    <name evidence="2" type="ORF">DFR27_0991</name>
</gene>
<organism evidence="2 3">
    <name type="scientific">Umboniibacter marinipuniceus</name>
    <dbReference type="NCBI Taxonomy" id="569599"/>
    <lineage>
        <taxon>Bacteria</taxon>
        <taxon>Pseudomonadati</taxon>
        <taxon>Pseudomonadota</taxon>
        <taxon>Gammaproteobacteria</taxon>
        <taxon>Cellvibrionales</taxon>
        <taxon>Cellvibrionaceae</taxon>
        <taxon>Umboniibacter</taxon>
    </lineage>
</organism>
<dbReference type="SUPFAM" id="SSF89550">
    <property type="entry name" value="PHP domain-like"/>
    <property type="match status" value="1"/>
</dbReference>
<dbReference type="Proteomes" id="UP000267187">
    <property type="component" value="Unassembled WGS sequence"/>
</dbReference>
<dbReference type="PANTHER" id="PTHR42924:SF3">
    <property type="entry name" value="POLYMERASE_HISTIDINOL PHOSPHATASE N-TERMINAL DOMAIN-CONTAINING PROTEIN"/>
    <property type="match status" value="1"/>
</dbReference>
<protein>
    <recommendedName>
        <fullName evidence="1">Polymerase/histidinol phosphatase N-terminal domain-containing protein</fullName>
    </recommendedName>
</protein>
<evidence type="ECO:0000259" key="1">
    <source>
        <dbReference type="SMART" id="SM00481"/>
    </source>
</evidence>
<dbReference type="Gene3D" id="1.10.150.650">
    <property type="match status" value="1"/>
</dbReference>